<comment type="caution">
    <text evidence="1">The sequence shown here is derived from an EMBL/GenBank/DDBJ whole genome shotgun (WGS) entry which is preliminary data.</text>
</comment>
<name>A0A1F4XJT8_9BACT</name>
<dbReference type="AlphaFoldDB" id="A0A1F4XJT8"/>
<dbReference type="EMBL" id="MEWR01000014">
    <property type="protein sequence ID" value="OGC81975.1"/>
    <property type="molecule type" value="Genomic_DNA"/>
</dbReference>
<organism evidence="1 2">
    <name type="scientific">Candidatus Abawacabacteria bacterium RBG_16_42_10</name>
    <dbReference type="NCBI Taxonomy" id="1817814"/>
    <lineage>
        <taxon>Bacteria</taxon>
        <taxon>Candidatus Abawacaibacteriota</taxon>
    </lineage>
</organism>
<sequence>MMVTHMIGGVNGNVGVLIRTLPHIELADGKGRYNNAIANLHKEIRRQVQDLELDGISYTWKVNDDGCIAIYVPEDHKETRRNYRQMLRESSFSDWQNPNGKRQLIYRHFGDDVPREQAFVVPKGEKVWPGEYKIKHEILDHIRSSLFLRRIASWEVESNVICQASEALSGCPEIVVYNADLVGRYITLPSEVKAHLVRAEDHARLDFVALARHIATFRDQC</sequence>
<evidence type="ECO:0000313" key="1">
    <source>
        <dbReference type="EMBL" id="OGC81975.1"/>
    </source>
</evidence>
<accession>A0A1F4XJT8</accession>
<protein>
    <submittedName>
        <fullName evidence="1">Uncharacterized protein</fullName>
    </submittedName>
</protein>
<gene>
    <name evidence="1" type="ORF">A2V81_03830</name>
</gene>
<proteinExistence type="predicted"/>
<evidence type="ECO:0000313" key="2">
    <source>
        <dbReference type="Proteomes" id="UP000177614"/>
    </source>
</evidence>
<dbReference type="Proteomes" id="UP000177614">
    <property type="component" value="Unassembled WGS sequence"/>
</dbReference>
<reference evidence="1 2" key="1">
    <citation type="journal article" date="2016" name="Nat. Commun.">
        <title>Thousands of microbial genomes shed light on interconnected biogeochemical processes in an aquifer system.</title>
        <authorList>
            <person name="Anantharaman K."/>
            <person name="Brown C.T."/>
            <person name="Hug L.A."/>
            <person name="Sharon I."/>
            <person name="Castelle C.J."/>
            <person name="Probst A.J."/>
            <person name="Thomas B.C."/>
            <person name="Singh A."/>
            <person name="Wilkins M.J."/>
            <person name="Karaoz U."/>
            <person name="Brodie E.L."/>
            <person name="Williams K.H."/>
            <person name="Hubbard S.S."/>
            <person name="Banfield J.F."/>
        </authorList>
    </citation>
    <scope>NUCLEOTIDE SEQUENCE [LARGE SCALE GENOMIC DNA]</scope>
</reference>